<dbReference type="PANTHER" id="PTHR30349">
    <property type="entry name" value="PHAGE INTEGRASE-RELATED"/>
    <property type="match status" value="1"/>
</dbReference>
<name>A0ABT2UQ87_9BACL</name>
<proteinExistence type="inferred from homology"/>
<dbReference type="InterPro" id="IPR013762">
    <property type="entry name" value="Integrase-like_cat_sf"/>
</dbReference>
<dbReference type="PROSITE" id="PS51898">
    <property type="entry name" value="TYR_RECOMBINASE"/>
    <property type="match status" value="1"/>
</dbReference>
<evidence type="ECO:0000256" key="3">
    <source>
        <dbReference type="ARBA" id="ARBA00023172"/>
    </source>
</evidence>
<gene>
    <name evidence="5" type="ORF">OB236_32300</name>
</gene>
<evidence type="ECO:0000259" key="4">
    <source>
        <dbReference type="PROSITE" id="PS51898"/>
    </source>
</evidence>
<comment type="caution">
    <text evidence="5">The sequence shown here is derived from an EMBL/GenBank/DDBJ whole genome shotgun (WGS) entry which is preliminary data.</text>
</comment>
<dbReference type="EMBL" id="JAOQIO010000110">
    <property type="protein sequence ID" value="MCU6796817.1"/>
    <property type="molecule type" value="Genomic_DNA"/>
</dbReference>
<dbReference type="Gene3D" id="1.10.443.10">
    <property type="entry name" value="Intergrase catalytic core"/>
    <property type="match status" value="1"/>
</dbReference>
<comment type="similarity">
    <text evidence="1">Belongs to the 'phage' integrase family.</text>
</comment>
<dbReference type="InterPro" id="IPR011010">
    <property type="entry name" value="DNA_brk_join_enz"/>
</dbReference>
<keyword evidence="6" id="KW-1185">Reference proteome</keyword>
<evidence type="ECO:0000256" key="2">
    <source>
        <dbReference type="ARBA" id="ARBA00023125"/>
    </source>
</evidence>
<organism evidence="5 6">
    <name type="scientific">Paenibacillus baimaensis</name>
    <dbReference type="NCBI Taxonomy" id="2982185"/>
    <lineage>
        <taxon>Bacteria</taxon>
        <taxon>Bacillati</taxon>
        <taxon>Bacillota</taxon>
        <taxon>Bacilli</taxon>
        <taxon>Bacillales</taxon>
        <taxon>Paenibacillaceae</taxon>
        <taxon>Paenibacillus</taxon>
    </lineage>
</organism>
<dbReference type="CDD" id="cd00397">
    <property type="entry name" value="DNA_BRE_C"/>
    <property type="match status" value="1"/>
</dbReference>
<dbReference type="RefSeq" id="WP_262687641.1">
    <property type="nucleotide sequence ID" value="NZ_JAOQIO010000110.1"/>
</dbReference>
<feature type="domain" description="Tyr recombinase" evidence="4">
    <location>
        <begin position="330"/>
        <end position="503"/>
    </location>
</feature>
<keyword evidence="3" id="KW-0233">DNA recombination</keyword>
<dbReference type="Proteomes" id="UP001652445">
    <property type="component" value="Unassembled WGS sequence"/>
</dbReference>
<reference evidence="5 6" key="1">
    <citation type="submission" date="2022-09" db="EMBL/GenBank/DDBJ databases">
        <authorList>
            <person name="Han X.L."/>
            <person name="Wang Q."/>
            <person name="Lu T."/>
        </authorList>
    </citation>
    <scope>NUCLEOTIDE SEQUENCE [LARGE SCALE GENOMIC DNA]</scope>
    <source>
        <strain evidence="5 6">WQ 127069</strain>
    </source>
</reference>
<evidence type="ECO:0000256" key="1">
    <source>
        <dbReference type="ARBA" id="ARBA00008857"/>
    </source>
</evidence>
<dbReference type="InterPro" id="IPR050090">
    <property type="entry name" value="Tyrosine_recombinase_XerCD"/>
</dbReference>
<dbReference type="InterPro" id="IPR002104">
    <property type="entry name" value="Integrase_catalytic"/>
</dbReference>
<protein>
    <submittedName>
        <fullName evidence="5">Site-specific integrase</fullName>
    </submittedName>
</protein>
<keyword evidence="2" id="KW-0238">DNA-binding</keyword>
<dbReference type="Pfam" id="PF00589">
    <property type="entry name" value="Phage_integrase"/>
    <property type="match status" value="1"/>
</dbReference>
<evidence type="ECO:0000313" key="6">
    <source>
        <dbReference type="Proteomes" id="UP001652445"/>
    </source>
</evidence>
<sequence length="508" mass="59367">MENKSTFLTKIINDLTEQLLKPNQWNQEPNIISWNASSTKNLSVECLSLHETGQNVNDNNKLIGSQNNSPKKVVSILNSLYKVDFQEKQHSPYQGPNGINKWILTNLISSFSEKKVREWFQDHLSVHPYEYYQRYILVKSFIDHCASHLHADPNSVDNIALSELRFYESYISSNELGDRKIRALTSLYRKFHPNSSLSYMNGKLKPEKCTLCHPTILRHLEHLEKGGLNKKTLRDRTEAYKKFLSWMCQSYTQFTGYDINNVPLYLVNKDHLLEFSLLLKRKVANEQIDDKNASTLFYYIRSLFKSLYQMSLLKNDVTVGVIGLPFENYHYREIPSNEDIQRYFEAIHMYTPDPSLYGFGFGLMLFLGLRISEISSLNWEHVNQSNRSISVKGKGNKYSILPLTRNLIEILNKFPDKKEGPIFGENQKRVYWDFYRYHKLLALVAGWGYISGLHLFRHTYITTLSNNKNCTPQLLMRLSRHVKPASTSLYIHRNNRSLQQAVNQIDYF</sequence>
<dbReference type="SUPFAM" id="SSF56349">
    <property type="entry name" value="DNA breaking-rejoining enzymes"/>
    <property type="match status" value="1"/>
</dbReference>
<evidence type="ECO:0000313" key="5">
    <source>
        <dbReference type="EMBL" id="MCU6796817.1"/>
    </source>
</evidence>
<accession>A0ABT2UQ87</accession>
<dbReference type="PANTHER" id="PTHR30349:SF41">
    <property type="entry name" value="INTEGRASE_RECOMBINASE PROTEIN MJ0367-RELATED"/>
    <property type="match status" value="1"/>
</dbReference>